<dbReference type="RefSeq" id="WP_073380388.1">
    <property type="nucleotide sequence ID" value="NZ_FQZK01000010.1"/>
</dbReference>
<dbReference type="OrthoDB" id="3428109at2"/>
<protein>
    <submittedName>
        <fullName evidence="1">Uncharacterized protein</fullName>
    </submittedName>
</protein>
<name>A0A1M6ML81_9ACTN</name>
<reference evidence="1 2" key="1">
    <citation type="submission" date="2016-11" db="EMBL/GenBank/DDBJ databases">
        <authorList>
            <person name="Jaros S."/>
            <person name="Januszkiewicz K."/>
            <person name="Wedrychowicz H."/>
        </authorList>
    </citation>
    <scope>NUCLEOTIDE SEQUENCE [LARGE SCALE GENOMIC DNA]</scope>
    <source>
        <strain evidence="1 2">CGMCC 4.5723</strain>
    </source>
</reference>
<accession>A0A1M6ML81</accession>
<proteinExistence type="predicted"/>
<organism evidence="1 2">
    <name type="scientific">Nocardiopsis flavescens</name>
    <dbReference type="NCBI Taxonomy" id="758803"/>
    <lineage>
        <taxon>Bacteria</taxon>
        <taxon>Bacillati</taxon>
        <taxon>Actinomycetota</taxon>
        <taxon>Actinomycetes</taxon>
        <taxon>Streptosporangiales</taxon>
        <taxon>Nocardiopsidaceae</taxon>
        <taxon>Nocardiopsis</taxon>
    </lineage>
</organism>
<gene>
    <name evidence="1" type="ORF">SAMN05421803_110106</name>
</gene>
<dbReference type="AlphaFoldDB" id="A0A1M6ML81"/>
<dbReference type="EMBL" id="FQZK01000010">
    <property type="protein sequence ID" value="SHJ84231.1"/>
    <property type="molecule type" value="Genomic_DNA"/>
</dbReference>
<dbReference type="Proteomes" id="UP000184452">
    <property type="component" value="Unassembled WGS sequence"/>
</dbReference>
<evidence type="ECO:0000313" key="2">
    <source>
        <dbReference type="Proteomes" id="UP000184452"/>
    </source>
</evidence>
<sequence>MSEDREGRDAALAAFDRSGDAMDLAVLVTERGPRAEVVRSVEDPVVGELSFGFRDVRIDLSLHARGPSRTLAGTVRGDFGFALLEAHRPSGRREDVASIEETGEFALQGLHRGPIRLTLRRDAEPPLTTEWFTL</sequence>
<dbReference type="STRING" id="758803.SAMN05421803_110106"/>
<evidence type="ECO:0000313" key="1">
    <source>
        <dbReference type="EMBL" id="SHJ84231.1"/>
    </source>
</evidence>
<keyword evidence="2" id="KW-1185">Reference proteome</keyword>